<protein>
    <submittedName>
        <fullName evidence="1">Uncharacterized protein</fullName>
    </submittedName>
</protein>
<comment type="caution">
    <text evidence="1">The sequence shown here is derived from an EMBL/GenBank/DDBJ whole genome shotgun (WGS) entry which is preliminary data.</text>
</comment>
<dbReference type="PROSITE" id="PS51257">
    <property type="entry name" value="PROKAR_LIPOPROTEIN"/>
    <property type="match status" value="1"/>
</dbReference>
<reference evidence="1 2" key="1">
    <citation type="submission" date="2019-12" db="EMBL/GenBank/DDBJ databases">
        <title>Spirosoma sp. HMF4905 genome sequencing and assembly.</title>
        <authorList>
            <person name="Kang H."/>
            <person name="Cha I."/>
            <person name="Kim H."/>
            <person name="Joh K."/>
        </authorList>
    </citation>
    <scope>NUCLEOTIDE SEQUENCE [LARGE SCALE GENOMIC DNA]</scope>
    <source>
        <strain evidence="1 2">HMF4905</strain>
    </source>
</reference>
<name>A0A7K1S9R8_9BACT</name>
<dbReference type="Proteomes" id="UP000436006">
    <property type="component" value="Unassembled WGS sequence"/>
</dbReference>
<dbReference type="RefSeq" id="WP_157584776.1">
    <property type="nucleotide sequence ID" value="NZ_WPIN01000003.1"/>
</dbReference>
<accession>A0A7K1S9R8</accession>
<evidence type="ECO:0000313" key="1">
    <source>
        <dbReference type="EMBL" id="MVM30549.1"/>
    </source>
</evidence>
<sequence length="241" mass="27063">MSINRFIAFVFLIGVCGCQRQATQPAPIVLKDAPCDCPFITGQPTYTINQTPDSLTQYYLAIWKRKFMQRNGIDDARFEATIKYVSGSLQTWLQGVSFRVDFMYQLDWLSIRHSEQFQVYYDPEATKAYAIDVPRGIYLAEAQIPSRGLWDNYQPLQIGAKLAFASCADACQALKIKTKFPVLKPGEVLFYPSLQLPALPAGEPYLFSGGTIDSTANRCVFGRINLVTGEAQATEEPCWIN</sequence>
<evidence type="ECO:0000313" key="2">
    <source>
        <dbReference type="Proteomes" id="UP000436006"/>
    </source>
</evidence>
<organism evidence="1 2">
    <name type="scientific">Spirosoma arboris</name>
    <dbReference type="NCBI Taxonomy" id="2682092"/>
    <lineage>
        <taxon>Bacteria</taxon>
        <taxon>Pseudomonadati</taxon>
        <taxon>Bacteroidota</taxon>
        <taxon>Cytophagia</taxon>
        <taxon>Cytophagales</taxon>
        <taxon>Cytophagaceae</taxon>
        <taxon>Spirosoma</taxon>
    </lineage>
</organism>
<dbReference type="AlphaFoldDB" id="A0A7K1S9R8"/>
<dbReference type="EMBL" id="WPIN01000003">
    <property type="protein sequence ID" value="MVM30549.1"/>
    <property type="molecule type" value="Genomic_DNA"/>
</dbReference>
<keyword evidence="2" id="KW-1185">Reference proteome</keyword>
<proteinExistence type="predicted"/>
<gene>
    <name evidence="1" type="ORF">GO755_10940</name>
</gene>